<dbReference type="SUPFAM" id="SSF56815">
    <property type="entry name" value="Sec1/munc18-like (SM) proteins"/>
    <property type="match status" value="1"/>
</dbReference>
<dbReference type="InterPro" id="IPR036045">
    <property type="entry name" value="Sec1-like_sf"/>
</dbReference>
<sequence>MGTNAEGEKIKDHMRNIVPILLDNNSAGISSYEKLRIILLYVLSKNGISEENLNKLIQHANIDAELRCIITNLAHLGPNVVVDGSNRKKVYQVPRKERITEQTYQMSRWTPILKDMLEDALEDKLDQKHYPYWAGRAASSTYRGPATSARYGQWHREKGQQNIKNVPRLLVFIVGGATFSEMRTAYEVTNAAKNWEVIVGSTHILVPDGFLCDLKELSST</sequence>
<proteinExistence type="inferred from homology"/>
<name>A0A1D2NDP9_ORCCI</name>
<dbReference type="Pfam" id="PF00995">
    <property type="entry name" value="Sec1"/>
    <property type="match status" value="1"/>
</dbReference>
<evidence type="ECO:0000256" key="1">
    <source>
        <dbReference type="ARBA" id="ARBA00009884"/>
    </source>
</evidence>
<evidence type="ECO:0000313" key="3">
    <source>
        <dbReference type="Proteomes" id="UP000094527"/>
    </source>
</evidence>
<dbReference type="Gene3D" id="3.40.50.1910">
    <property type="match status" value="1"/>
</dbReference>
<dbReference type="EMBL" id="LJIJ01000077">
    <property type="protein sequence ID" value="ODN03362.1"/>
    <property type="molecule type" value="Genomic_DNA"/>
</dbReference>
<accession>A0A1D2NDP9</accession>
<reference evidence="2 3" key="1">
    <citation type="journal article" date="2016" name="Genome Biol. Evol.">
        <title>Gene Family Evolution Reflects Adaptation to Soil Environmental Stressors in the Genome of the Collembolan Orchesella cincta.</title>
        <authorList>
            <person name="Faddeeva-Vakhrusheva A."/>
            <person name="Derks M.F."/>
            <person name="Anvar S.Y."/>
            <person name="Agamennone V."/>
            <person name="Suring W."/>
            <person name="Smit S."/>
            <person name="van Straalen N.M."/>
            <person name="Roelofs D."/>
        </authorList>
    </citation>
    <scope>NUCLEOTIDE SEQUENCE [LARGE SCALE GENOMIC DNA]</scope>
    <source>
        <tissue evidence="2">Mixed pool</tissue>
    </source>
</reference>
<dbReference type="OrthoDB" id="7345464at2759"/>
<keyword evidence="3" id="KW-1185">Reference proteome</keyword>
<dbReference type="InterPro" id="IPR001619">
    <property type="entry name" value="Sec1-like"/>
</dbReference>
<dbReference type="AlphaFoldDB" id="A0A1D2NDP9"/>
<protein>
    <submittedName>
        <fullName evidence="2">Protein ROP</fullName>
    </submittedName>
</protein>
<comment type="similarity">
    <text evidence="1">Belongs to the STXBP/unc-18/SEC1 family.</text>
</comment>
<gene>
    <name evidence="2" type="ORF">Ocin01_03336</name>
</gene>
<dbReference type="Proteomes" id="UP000094527">
    <property type="component" value="Unassembled WGS sequence"/>
</dbReference>
<dbReference type="OMA" id="HANIQDN"/>
<dbReference type="GO" id="GO:0016192">
    <property type="term" value="P:vesicle-mediated transport"/>
    <property type="evidence" value="ECO:0007669"/>
    <property type="project" value="InterPro"/>
</dbReference>
<dbReference type="PANTHER" id="PTHR11679">
    <property type="entry name" value="VESICLE PROTEIN SORTING-ASSOCIATED"/>
    <property type="match status" value="1"/>
</dbReference>
<organism evidence="2 3">
    <name type="scientific">Orchesella cincta</name>
    <name type="common">Springtail</name>
    <name type="synonym">Podura cincta</name>
    <dbReference type="NCBI Taxonomy" id="48709"/>
    <lineage>
        <taxon>Eukaryota</taxon>
        <taxon>Metazoa</taxon>
        <taxon>Ecdysozoa</taxon>
        <taxon>Arthropoda</taxon>
        <taxon>Hexapoda</taxon>
        <taxon>Collembola</taxon>
        <taxon>Entomobryomorpha</taxon>
        <taxon>Entomobryoidea</taxon>
        <taxon>Orchesellidae</taxon>
        <taxon>Orchesellinae</taxon>
        <taxon>Orchesella</taxon>
    </lineage>
</organism>
<evidence type="ECO:0000313" key="2">
    <source>
        <dbReference type="EMBL" id="ODN03362.1"/>
    </source>
</evidence>
<comment type="caution">
    <text evidence="2">The sequence shown here is derived from an EMBL/GenBank/DDBJ whole genome shotgun (WGS) entry which is preliminary data.</text>
</comment>
<dbReference type="InterPro" id="IPR027482">
    <property type="entry name" value="Sec1-like_dom2"/>
</dbReference>
<dbReference type="Gene3D" id="1.25.40.60">
    <property type="match status" value="1"/>
</dbReference>
<dbReference type="STRING" id="48709.A0A1D2NDP9"/>